<evidence type="ECO:0000259" key="18">
    <source>
        <dbReference type="PROSITE" id="PS50268"/>
    </source>
</evidence>
<dbReference type="FunFam" id="4.10.1080.10:FF:000006">
    <property type="entry name" value="Thrombospondin 3"/>
    <property type="match status" value="1"/>
</dbReference>
<dbReference type="SMART" id="SM00231">
    <property type="entry name" value="FA58C"/>
    <property type="match status" value="1"/>
</dbReference>
<dbReference type="GO" id="GO:0007156">
    <property type="term" value="P:homophilic cell adhesion via plasma membrane adhesion molecules"/>
    <property type="evidence" value="ECO:0007669"/>
    <property type="project" value="InterPro"/>
</dbReference>
<dbReference type="Gene3D" id="2.60.120.200">
    <property type="match status" value="2"/>
</dbReference>
<dbReference type="InterPro" id="IPR017897">
    <property type="entry name" value="Thrombospondin_3_rpt"/>
</dbReference>
<dbReference type="SUPFAM" id="SSF49313">
    <property type="entry name" value="Cadherin-like"/>
    <property type="match status" value="1"/>
</dbReference>
<evidence type="ECO:0000256" key="6">
    <source>
        <dbReference type="ARBA" id="ARBA00022737"/>
    </source>
</evidence>
<feature type="repeat" description="TSP type-3" evidence="14">
    <location>
        <begin position="2190"/>
        <end position="2225"/>
    </location>
</feature>
<dbReference type="GO" id="GO:0005886">
    <property type="term" value="C:plasma membrane"/>
    <property type="evidence" value="ECO:0007669"/>
    <property type="project" value="InterPro"/>
</dbReference>
<dbReference type="SUPFAM" id="SSF52058">
    <property type="entry name" value="L domain-like"/>
    <property type="match status" value="3"/>
</dbReference>
<evidence type="ECO:0000256" key="12">
    <source>
        <dbReference type="PROSITE-ProRule" id="PRU00043"/>
    </source>
</evidence>
<protein>
    <submittedName>
        <fullName evidence="20">Uncharacterized protein</fullName>
    </submittedName>
</protein>
<evidence type="ECO:0000256" key="7">
    <source>
        <dbReference type="ARBA" id="ARBA00022837"/>
    </source>
</evidence>
<organism evidence="20 21">
    <name type="scientific">Strongylocentrotus purpuratus</name>
    <name type="common">Purple sea urchin</name>
    <dbReference type="NCBI Taxonomy" id="7668"/>
    <lineage>
        <taxon>Eukaryota</taxon>
        <taxon>Metazoa</taxon>
        <taxon>Echinodermata</taxon>
        <taxon>Eleutherozoa</taxon>
        <taxon>Echinozoa</taxon>
        <taxon>Echinoidea</taxon>
        <taxon>Euechinoidea</taxon>
        <taxon>Echinacea</taxon>
        <taxon>Camarodonta</taxon>
        <taxon>Echinidea</taxon>
        <taxon>Strongylocentrotidae</taxon>
        <taxon>Strongylocentrotus</taxon>
    </lineage>
</organism>
<evidence type="ECO:0000259" key="19">
    <source>
        <dbReference type="PROSITE" id="PS51236"/>
    </source>
</evidence>
<dbReference type="SUPFAM" id="SSF103647">
    <property type="entry name" value="TSP type-3 repeat"/>
    <property type="match status" value="3"/>
</dbReference>
<dbReference type="OMA" id="INCPNFE"/>
<dbReference type="InterPro" id="IPR003591">
    <property type="entry name" value="Leu-rich_rpt_typical-subtyp"/>
</dbReference>
<feature type="region of interest" description="Disordered" evidence="15">
    <location>
        <begin position="2348"/>
        <end position="2372"/>
    </location>
</feature>
<feature type="compositionally biased region" description="Acidic residues" evidence="15">
    <location>
        <begin position="2350"/>
        <end position="2366"/>
    </location>
</feature>
<reference evidence="20" key="2">
    <citation type="submission" date="2021-01" db="UniProtKB">
        <authorList>
            <consortium name="EnsemblMetazoa"/>
        </authorList>
    </citation>
    <scope>IDENTIFICATION</scope>
</reference>
<feature type="compositionally biased region" description="Acidic residues" evidence="15">
    <location>
        <begin position="2247"/>
        <end position="2268"/>
    </location>
</feature>
<dbReference type="Pfam" id="PF13385">
    <property type="entry name" value="Laminin_G_3"/>
    <property type="match status" value="1"/>
</dbReference>
<evidence type="ECO:0000256" key="2">
    <source>
        <dbReference type="ARBA" id="ARBA00009456"/>
    </source>
</evidence>
<dbReference type="CDD" id="cd00057">
    <property type="entry name" value="FA58C"/>
    <property type="match status" value="1"/>
</dbReference>
<dbReference type="GO" id="GO:0005576">
    <property type="term" value="C:extracellular region"/>
    <property type="evidence" value="ECO:0007669"/>
    <property type="project" value="InterPro"/>
</dbReference>
<dbReference type="InterPro" id="IPR003367">
    <property type="entry name" value="Thrombospondin_3-like_rpt"/>
</dbReference>
<feature type="domain" description="Cadherin" evidence="18">
    <location>
        <begin position="1448"/>
        <end position="1518"/>
    </location>
</feature>
<reference evidence="21" key="1">
    <citation type="submission" date="2015-02" db="EMBL/GenBank/DDBJ databases">
        <title>Genome sequencing for Strongylocentrotus purpuratus.</title>
        <authorList>
            <person name="Murali S."/>
            <person name="Liu Y."/>
            <person name="Vee V."/>
            <person name="English A."/>
            <person name="Wang M."/>
            <person name="Skinner E."/>
            <person name="Han Y."/>
            <person name="Muzny D.M."/>
            <person name="Worley K.C."/>
            <person name="Gibbs R.A."/>
        </authorList>
    </citation>
    <scope>NUCLEOTIDE SEQUENCE</scope>
</reference>
<dbReference type="PROSITE" id="PS00232">
    <property type="entry name" value="CADHERIN_1"/>
    <property type="match status" value="1"/>
</dbReference>
<keyword evidence="3 13" id="KW-0245">EGF-like domain</keyword>
<feature type="domain" description="EGF-like" evidence="17">
    <location>
        <begin position="2015"/>
        <end position="2053"/>
    </location>
</feature>
<dbReference type="InterPro" id="IPR032675">
    <property type="entry name" value="LRR_dom_sf"/>
</dbReference>
<feature type="domain" description="EGF-like" evidence="17">
    <location>
        <begin position="2112"/>
        <end position="2153"/>
    </location>
</feature>
<dbReference type="CDD" id="cd00054">
    <property type="entry name" value="EGF_CA"/>
    <property type="match status" value="2"/>
</dbReference>
<feature type="domain" description="EGF-like" evidence="17">
    <location>
        <begin position="2069"/>
        <end position="2111"/>
    </location>
</feature>
<dbReference type="Pfam" id="PF00754">
    <property type="entry name" value="F5_F8_type_C"/>
    <property type="match status" value="1"/>
</dbReference>
<evidence type="ECO:0000256" key="13">
    <source>
        <dbReference type="PROSITE-ProRule" id="PRU00076"/>
    </source>
</evidence>
<dbReference type="PROSITE" id="PS50268">
    <property type="entry name" value="CADHERIN_2"/>
    <property type="match status" value="1"/>
</dbReference>
<dbReference type="FunFam" id="2.10.25.10:FF:000025">
    <property type="entry name" value="Thrombospondin 3"/>
    <property type="match status" value="1"/>
</dbReference>
<dbReference type="SMART" id="SM00560">
    <property type="entry name" value="LamGL"/>
    <property type="match status" value="1"/>
</dbReference>
<name>A0A7M7PE42_STRPU</name>
<dbReference type="SMART" id="SM00369">
    <property type="entry name" value="LRR_TYP"/>
    <property type="match status" value="24"/>
</dbReference>
<dbReference type="Pfam" id="PF02412">
    <property type="entry name" value="TSP_3"/>
    <property type="match status" value="6"/>
</dbReference>
<feature type="compositionally biased region" description="Acidic residues" evidence="15">
    <location>
        <begin position="2224"/>
        <end position="2238"/>
    </location>
</feature>
<dbReference type="PROSITE" id="PS50026">
    <property type="entry name" value="EGF_3"/>
    <property type="match status" value="3"/>
</dbReference>
<evidence type="ECO:0000256" key="1">
    <source>
        <dbReference type="ARBA" id="ARBA00004370"/>
    </source>
</evidence>
<dbReference type="Proteomes" id="UP000007110">
    <property type="component" value="Unassembled WGS sequence"/>
</dbReference>
<dbReference type="PROSITE" id="PS51450">
    <property type="entry name" value="LRR"/>
    <property type="match status" value="4"/>
</dbReference>
<evidence type="ECO:0000313" key="21">
    <source>
        <dbReference type="Proteomes" id="UP000007110"/>
    </source>
</evidence>
<dbReference type="InterPro" id="IPR015919">
    <property type="entry name" value="Cadherin-like_sf"/>
</dbReference>
<comment type="caution">
    <text evidence="13">Lacks conserved residue(s) required for the propagation of feature annotation.</text>
</comment>
<dbReference type="InterPro" id="IPR049883">
    <property type="entry name" value="NOTCH1_EGF-like"/>
</dbReference>
<dbReference type="SMART" id="SM00365">
    <property type="entry name" value="LRR_SD22"/>
    <property type="match status" value="10"/>
</dbReference>
<dbReference type="SUPFAM" id="SSF49785">
    <property type="entry name" value="Galactose-binding domain-like"/>
    <property type="match status" value="1"/>
</dbReference>
<feature type="repeat" description="TSP type-3" evidence="14">
    <location>
        <begin position="2350"/>
        <end position="2385"/>
    </location>
</feature>
<dbReference type="Pfam" id="PF13855">
    <property type="entry name" value="LRR_8"/>
    <property type="match status" value="6"/>
</dbReference>
<dbReference type="KEGG" id="spu:594361"/>
<evidence type="ECO:0000259" key="17">
    <source>
        <dbReference type="PROSITE" id="PS50026"/>
    </source>
</evidence>
<dbReference type="SMART" id="SM00179">
    <property type="entry name" value="EGF_CA"/>
    <property type="match status" value="4"/>
</dbReference>
<keyword evidence="11" id="KW-0325">Glycoprotein</keyword>
<accession>A0A7M7PE42</accession>
<dbReference type="Pfam" id="PF05735">
    <property type="entry name" value="TSP_C"/>
    <property type="match status" value="1"/>
</dbReference>
<dbReference type="Gene3D" id="2.60.120.260">
    <property type="entry name" value="Galactose-binding domain-like"/>
    <property type="match status" value="1"/>
</dbReference>
<keyword evidence="8" id="KW-0130">Cell adhesion</keyword>
<dbReference type="Gene3D" id="4.10.1080.10">
    <property type="entry name" value="TSP type-3 repeat"/>
    <property type="match status" value="2"/>
</dbReference>
<dbReference type="PROSITE" id="PS01286">
    <property type="entry name" value="FA58C_2"/>
    <property type="match status" value="1"/>
</dbReference>
<dbReference type="PROSITE" id="PS51234">
    <property type="entry name" value="TSP3"/>
    <property type="match status" value="3"/>
</dbReference>
<dbReference type="Pfam" id="PF07645">
    <property type="entry name" value="EGF_CA"/>
    <property type="match status" value="2"/>
</dbReference>
<evidence type="ECO:0000256" key="5">
    <source>
        <dbReference type="ARBA" id="ARBA00022729"/>
    </source>
</evidence>
<keyword evidence="6" id="KW-0677">Repeat</keyword>
<dbReference type="InterPro" id="IPR008979">
    <property type="entry name" value="Galactose-bd-like_sf"/>
</dbReference>
<evidence type="ECO:0000256" key="15">
    <source>
        <dbReference type="SAM" id="MobiDB-lite"/>
    </source>
</evidence>
<dbReference type="OrthoDB" id="14563at2759"/>
<keyword evidence="21" id="KW-1185">Reference proteome</keyword>
<dbReference type="Gene3D" id="3.80.10.10">
    <property type="entry name" value="Ribonuclease Inhibitor"/>
    <property type="match status" value="5"/>
</dbReference>
<dbReference type="RefSeq" id="XP_030849760.1">
    <property type="nucleotide sequence ID" value="XM_030993900.1"/>
</dbReference>
<dbReference type="Gene3D" id="2.60.40.60">
    <property type="entry name" value="Cadherins"/>
    <property type="match status" value="1"/>
</dbReference>
<dbReference type="InterPro" id="IPR000421">
    <property type="entry name" value="FA58C"/>
</dbReference>
<dbReference type="FunFam" id="3.80.10.10:FF:002514">
    <property type="entry name" value="Histone-lysine N-methyltransferase, H3 lysine-79 specific"/>
    <property type="match status" value="1"/>
</dbReference>
<dbReference type="InParanoid" id="A0A7M7PE42"/>
<dbReference type="SUPFAM" id="SSF57196">
    <property type="entry name" value="EGF/Laminin"/>
    <property type="match status" value="1"/>
</dbReference>
<dbReference type="InterPro" id="IPR028974">
    <property type="entry name" value="TSP_type-3_rpt"/>
</dbReference>
<feature type="region of interest" description="Disordered" evidence="15">
    <location>
        <begin position="2219"/>
        <end position="2290"/>
    </location>
</feature>
<dbReference type="EnsemblMetazoa" id="XM_030993900">
    <property type="protein sequence ID" value="XP_030849760"/>
    <property type="gene ID" value="LOC594361"/>
</dbReference>
<dbReference type="PROSITE" id="PS51236">
    <property type="entry name" value="TSP_CTER"/>
    <property type="match status" value="1"/>
</dbReference>
<proteinExistence type="inferred from homology"/>
<dbReference type="FunFam" id="4.10.1080.10:FF:000001">
    <property type="entry name" value="Thrombospondin 3"/>
    <property type="match status" value="1"/>
</dbReference>
<dbReference type="PROSITE" id="PS01187">
    <property type="entry name" value="EGF_CA"/>
    <property type="match status" value="2"/>
</dbReference>
<comment type="subcellular location">
    <subcellularLocation>
        <location evidence="1">Membrane</location>
    </subcellularLocation>
</comment>
<dbReference type="FunFam" id="4.10.1080.10:FF:000004">
    <property type="entry name" value="Cartilage oligomeric matrix protein"/>
    <property type="match status" value="1"/>
</dbReference>
<evidence type="ECO:0000256" key="14">
    <source>
        <dbReference type="PROSITE-ProRule" id="PRU00634"/>
    </source>
</evidence>
<dbReference type="InterPro" id="IPR026906">
    <property type="entry name" value="LRR_5"/>
</dbReference>
<dbReference type="GeneID" id="594361"/>
<feature type="domain" description="TSP C-terminal" evidence="19">
    <location>
        <begin position="2417"/>
        <end position="2635"/>
    </location>
</feature>
<evidence type="ECO:0000313" key="20">
    <source>
        <dbReference type="EnsemblMetazoa" id="XP_030849760"/>
    </source>
</evidence>
<comment type="similarity">
    <text evidence="2">Belongs to the thrombospondin family.</text>
</comment>
<dbReference type="GO" id="GO:0005509">
    <property type="term" value="F:calcium ion binding"/>
    <property type="evidence" value="ECO:0007669"/>
    <property type="project" value="UniProtKB-UniRule"/>
</dbReference>
<keyword evidence="9" id="KW-0472">Membrane</keyword>
<evidence type="ECO:0000256" key="10">
    <source>
        <dbReference type="ARBA" id="ARBA00023157"/>
    </source>
</evidence>
<dbReference type="PROSITE" id="PS01285">
    <property type="entry name" value="FA58C_1"/>
    <property type="match status" value="1"/>
</dbReference>
<evidence type="ECO:0000259" key="16">
    <source>
        <dbReference type="PROSITE" id="PS50022"/>
    </source>
</evidence>
<dbReference type="SUPFAM" id="SSF49899">
    <property type="entry name" value="Concanavalin A-like lectins/glucanases"/>
    <property type="match status" value="2"/>
</dbReference>
<dbReference type="InterPro" id="IPR024731">
    <property type="entry name" value="NELL2-like_EGF"/>
</dbReference>
<dbReference type="Pfam" id="PF13306">
    <property type="entry name" value="LRR_5"/>
    <property type="match status" value="1"/>
</dbReference>
<dbReference type="PANTHER" id="PTHR10199:SF110">
    <property type="entry name" value="TSP C-TERMINAL DOMAIN-CONTAINING PROTEIN"/>
    <property type="match status" value="1"/>
</dbReference>
<keyword evidence="4" id="KW-0433">Leucine-rich repeat</keyword>
<dbReference type="InterPro" id="IPR020894">
    <property type="entry name" value="Cadherin_CS"/>
</dbReference>
<dbReference type="PANTHER" id="PTHR10199">
    <property type="entry name" value="THROMBOSPONDIN"/>
    <property type="match status" value="1"/>
</dbReference>
<evidence type="ECO:0000256" key="11">
    <source>
        <dbReference type="ARBA" id="ARBA00023180"/>
    </source>
</evidence>
<sequence length="2872" mass="316408">MFSGSGNDRFNGIWSATSAITGGGYGRANSDYSGKTNTGCTIDENELTIDCSSATTVFVKNYNFENLTSSTFSEDVTEITILGGTLQRVAADTFHNLTKLTSLTIHNTPITTFPDVSMCTTLEKLDVTRNSINFDVYTYSTLTFPASLKQVSVMENNIDWVPPGLFSGTNIEYLGLSMNQITSFPSDSLKSMSNLTFLSLDDNQITSVSKRNLAVFKDSLIHLNLSNNAITYLAPRALTQLTQLKIIELHQNSLSSIQPKMFDDMTYLLHIDLNNNELASLGSNSFTNLLSLRTLRVHSQKSGFEMTTIAHDAFQGINGNLTTLFISDNRLANFPHAALSREVYESLLYLHADSNSITNITLYSDDAYDGGTYEIYLRLKDSHIPFETLPYVDELYLSSNAIIGLNEGDLCGMQYITLLELKSNSMDETTLDPHTFDCLEQLQTLNLDSNNFNYVPEAVQYQERLMSISSLYLSSNQITFLLDGVFFNLTTLSTLTLNSNSIISIENGAFPDNIQSLSMSSNEFHFLHENMFTNHSQLGTLSLASNNIDKIPETAFDGCTSLTSLDLSNNKIGRLLVTHFEDCPLSSQINLQNNEIAYIEDGTFAHVTSTGYFYLQNNELTDLPMGGTFVNKTMSYLYLNDNRITRVKTRTFWNLATSYFYLNDNDINTIETRAFEGVSSSSLTIADNPLKHLEAQSFMDTSATDLYLNSMQLTSLPTHVFYGLSVSRWFYLNDNQISFIGDEAFYDVTGSYDLYLQDNVIDTIEGKMFGGTSTADKIYLNDNLIASLPTNVFEGVSASRIYLTNNKLTAFPAAALSTQSMYWLDLSYNLISTIPPSAFTSLTSTQYVYLDNNQILEIGSTLLSPLTNLKELNLINNNISSVGDGAFDGLDNLLYIYLTNNRIEHFPAFSALEDLRTISLSGNQIRTLGENAFSQLESVSSVDLSDNNLACSCNIYLSVYDIKDQVTGGECSTPDSLTGTLLASSQSASPDYFLNQENYLFYCTPSEINVTAPAFEQILVEWLAPDVLYPPYMNQTVFSNSIDWSYVINCTSANAPTITGLIGNTTDLSILFESDDGVQYGTDYICTIRLTYLGNTSVEGRSIPITTLENVASTNLTKSEGLDISLQILYYDFSAAEEDFDSSTKILKTTPTYVDSPFPAWLRESDDPTLDTFSDWFRNVDNNYVFETNIVIPWLNTSSIYDPINRYWSESYFPLDGLGYAAEDQRDCSYVLRNFGFTSAIRTGMHFNGSEEIAVGGGEEIFVYVNKILVLQAQREYQSVTTCKKVSLANAYGGGTITPQEGSIVNGECVITGSVPAEAVTLDLVVGDAYRFDIFHTERQMCASDFFLELKSFNVIGEDERIIDHSIHINEGLDINGIVQTLSVADYFSTGPNYNVSIISGNEARHFTIKNYTAENINAGIIPSTVEPTPTYTIDGTSFVTCSFDPVQIAEPDETGIQEYDVYTDQALLTIDVKVDYEVAYDYLLIINVEDNNSSPPRSGELAVQIYVDDINDNCPIFSGDDSFQFFPLPVLNNAELAVVNASDQDSGVNAELTYLSQALSEERIGNSSFFLVEMIVAVVDAGVPVRGDVANVNLTISDTCLYDVLEQPIETIIYTNETTGGLFLRVPKYYLYEYDCRDARGMANGVIQEAQLSSSSEMNQKYDADRARLNLKPDPDIPAGSGWIPASSNTYQWIQVDMEEVTIFSEVLTQGSNDMEYWVETFQVGFRNDTSSWSYILENGSAKVENGSAKTFTGNSDQNTVKRNIFDQVYARYIRIYPLTWNDEIALRFELLGCTTERRFRHLSQCERCETTNYCIGDGLQRPCGRCDPPSDDCDRSPTEHSFGHASECTTCPIGWLCEDGYATHCPTYTYATCNTTYCPSECTTCEAGSACFDGMKSICPTGKFSQGYDTEFCKACAPGSFNNETEQSECACCDSGFGSTEGKTECAPCEISEYSEGSCDLCKTCLSEADCPCFTEPGPCTEGVVCVNTGGAGTYRCLDCPKGYTGSGDNCVDINECEEANPCFNTSACVNFEPGFECGACPLGYEGETPHGIGLDYANANTQVCSDVDECAVDNGGCDPDVECINTVGSYSCGTCPPGYLGNTVVGCTPGDYCALSLDNCHDNATCTSTGAGTFTCECNDGHAGNGEFCGVDIDMDGRPVVSLECSDGSSNECKADNCEFVPNSGQEDVDGDQIGDDCDRDDDNDNIYDQEDNCQYVSNQDQDDTDGDGYGDDCDVCPSTYDPDQVDTDGDGEGDECDDDDDGDGILDVNDNCPLYNSTDETDSDGDGVGDVCDNCPDNSNSAQTDTDQNGFGDTCDDYDGTNIDRDGDGIIDIADNCLVIPNADQTDTDSDGIGDECDDDKDGDGVPNGSDNCPLYSNAGQADDDGNLIGDVCETDYDGDGVIDDNDNCPKSNRYHTTNFDPYISVNLEAVDDPPSWYLTDSGKEVHLFNSSSISSPVMLIGSDTLGPVDFRVTMYVNGDEGRNYMGLVFGYQSNRKFYVAMWKHINLNKETQYAGIKGLQIKKVHSTTGPGTTLANALWHSYTTSNEVELMWHDPLMQGWQHRTAYLWRLTYRPSIGIIRVTIKSGDVTLTDTGDLYDTTFLGGRLGVFVYDQPDVIFSHMKYDCADRLNQALQFDGSDDYVILPGIQTLDIDESFTLEAWCYLEAGYPSTKLPVFGAADNSVYLIIEDGYVYGKYDSFFVNATSSPLVEDAWNHVALRLDAQDCLLSVFVNGTLEGETTSVPALTWDSDVDLYLGADNSSNLFKGTMDEVRVWGLALLDSEIEEHMQLAGLDWQKHKKLLDGHYTMDSESDGSTMLVDDSLYDNHGLIVGEAAFVPSTLDAGRFEVTYPDSSRRRRRRSVDTHTEL</sequence>
<dbReference type="InterPro" id="IPR000742">
    <property type="entry name" value="EGF"/>
</dbReference>
<evidence type="ECO:0000256" key="4">
    <source>
        <dbReference type="ARBA" id="ARBA00022614"/>
    </source>
</evidence>
<dbReference type="CDD" id="cd11304">
    <property type="entry name" value="Cadherin_repeat"/>
    <property type="match status" value="2"/>
</dbReference>
<feature type="repeat" description="TSP type-3" evidence="14">
    <location>
        <begin position="2249"/>
        <end position="2284"/>
    </location>
</feature>
<dbReference type="InterPro" id="IPR001611">
    <property type="entry name" value="Leu-rich_rpt"/>
</dbReference>
<dbReference type="FunFam" id="2.60.120.260:FF:000016">
    <property type="entry name" value="Contactin-associated protein-like 4 isoform 1"/>
    <property type="match status" value="1"/>
</dbReference>
<dbReference type="InterPro" id="IPR006558">
    <property type="entry name" value="LamG-like"/>
</dbReference>
<dbReference type="Gene3D" id="2.10.25.10">
    <property type="entry name" value="Laminin"/>
    <property type="match status" value="4"/>
</dbReference>
<feature type="domain" description="F5/8 type C" evidence="16">
    <location>
        <begin position="1637"/>
        <end position="1795"/>
    </location>
</feature>
<dbReference type="PROSITE" id="PS50022">
    <property type="entry name" value="FA58C_3"/>
    <property type="match status" value="1"/>
</dbReference>
<dbReference type="InterPro" id="IPR018097">
    <property type="entry name" value="EGF_Ca-bd_CS"/>
</dbReference>
<dbReference type="InterPro" id="IPR001881">
    <property type="entry name" value="EGF-like_Ca-bd_dom"/>
</dbReference>
<evidence type="ECO:0000256" key="3">
    <source>
        <dbReference type="ARBA" id="ARBA00022536"/>
    </source>
</evidence>
<evidence type="ECO:0000256" key="9">
    <source>
        <dbReference type="ARBA" id="ARBA00023136"/>
    </source>
</evidence>
<keyword evidence="10" id="KW-1015">Disulfide bond</keyword>
<keyword evidence="5" id="KW-0732">Signal</keyword>
<dbReference type="InterPro" id="IPR008859">
    <property type="entry name" value="Thrombospondin_C"/>
</dbReference>
<dbReference type="FunFam" id="2.10.25.10:FF:000038">
    <property type="entry name" value="Fibrillin 2"/>
    <property type="match status" value="1"/>
</dbReference>
<dbReference type="InterPro" id="IPR013320">
    <property type="entry name" value="ConA-like_dom_sf"/>
</dbReference>
<dbReference type="InterPro" id="IPR002126">
    <property type="entry name" value="Cadherin-like_dom"/>
</dbReference>
<dbReference type="SMART" id="SM00181">
    <property type="entry name" value="EGF"/>
    <property type="match status" value="4"/>
</dbReference>
<evidence type="ECO:0000256" key="8">
    <source>
        <dbReference type="ARBA" id="ARBA00022889"/>
    </source>
</evidence>
<dbReference type="FunFam" id="2.60.120.200:FF:000307">
    <property type="entry name" value="Predicted protein"/>
    <property type="match status" value="1"/>
</dbReference>
<dbReference type="Pfam" id="PF12947">
    <property type="entry name" value="EGF_3"/>
    <property type="match status" value="1"/>
</dbReference>
<keyword evidence="7 12" id="KW-0106">Calcium</keyword>